<dbReference type="PANTHER" id="PTHR37984">
    <property type="entry name" value="PROTEIN CBG26694"/>
    <property type="match status" value="1"/>
</dbReference>
<accession>A0A833SRV9</accession>
<dbReference type="InterPro" id="IPR012337">
    <property type="entry name" value="RNaseH-like_sf"/>
</dbReference>
<feature type="domain" description="Integrase catalytic" evidence="1">
    <location>
        <begin position="81"/>
        <end position="181"/>
    </location>
</feature>
<dbReference type="Gene3D" id="1.10.340.70">
    <property type="match status" value="1"/>
</dbReference>
<reference evidence="2" key="1">
    <citation type="submission" date="2020-04" db="EMBL/GenBank/DDBJ databases">
        <title>Hybrid Assembly of Korean Phytophthora infestans isolates.</title>
        <authorList>
            <person name="Prokchorchik M."/>
            <person name="Lee Y."/>
            <person name="Seo J."/>
            <person name="Cho J.-H."/>
            <person name="Park Y.-E."/>
            <person name="Jang D.-C."/>
            <person name="Im J.-S."/>
            <person name="Choi J.-G."/>
            <person name="Park H.-J."/>
            <person name="Lee G.-B."/>
            <person name="Lee Y.-G."/>
            <person name="Hong S.-Y."/>
            <person name="Cho K."/>
            <person name="Sohn K.H."/>
        </authorList>
    </citation>
    <scope>NUCLEOTIDE SEQUENCE</scope>
    <source>
        <strain evidence="2">KR_1_A1</strain>
    </source>
</reference>
<keyword evidence="3" id="KW-1185">Reference proteome</keyword>
<dbReference type="InterPro" id="IPR041588">
    <property type="entry name" value="Integrase_H2C2"/>
</dbReference>
<dbReference type="SUPFAM" id="SSF53098">
    <property type="entry name" value="Ribonuclease H-like"/>
    <property type="match status" value="1"/>
</dbReference>
<name>A0A833SRV9_PHYIN</name>
<dbReference type="EMBL" id="WSZM01000229">
    <property type="protein sequence ID" value="KAF4037823.1"/>
    <property type="molecule type" value="Genomic_DNA"/>
</dbReference>
<evidence type="ECO:0000313" key="2">
    <source>
        <dbReference type="EMBL" id="KAF4037823.1"/>
    </source>
</evidence>
<dbReference type="Proteomes" id="UP000602510">
    <property type="component" value="Unassembled WGS sequence"/>
</dbReference>
<sequence length="221" mass="25201">MHPGEHIMLESVKASLRWPGMTTDVNNWVRNCEECAKPKTARTKYGKLPTKTMEVRPWAEMAVDSNGPFGKQKWKALTIIDTSTRLVEIAPVADEFRKEFTKLLKSYGVEKAGITAKHPQANGVIERVHRAINNTLRTESMKNFGDRENCLSAVMFALRAQYQTATSLSSSQPAFGRDMLSDFQTQANWNQQQHKKMNNYSSTMNVKTKTDWITNINLKTW</sequence>
<proteinExistence type="predicted"/>
<dbReference type="GO" id="GO:0015074">
    <property type="term" value="P:DNA integration"/>
    <property type="evidence" value="ECO:0007669"/>
    <property type="project" value="InterPro"/>
</dbReference>
<organism evidence="2 3">
    <name type="scientific">Phytophthora infestans</name>
    <name type="common">Potato late blight agent</name>
    <name type="synonym">Botrytis infestans</name>
    <dbReference type="NCBI Taxonomy" id="4787"/>
    <lineage>
        <taxon>Eukaryota</taxon>
        <taxon>Sar</taxon>
        <taxon>Stramenopiles</taxon>
        <taxon>Oomycota</taxon>
        <taxon>Peronosporomycetes</taxon>
        <taxon>Peronosporales</taxon>
        <taxon>Peronosporaceae</taxon>
        <taxon>Phytophthora</taxon>
    </lineage>
</organism>
<evidence type="ECO:0000313" key="3">
    <source>
        <dbReference type="Proteomes" id="UP000602510"/>
    </source>
</evidence>
<dbReference type="Gene3D" id="3.30.420.10">
    <property type="entry name" value="Ribonuclease H-like superfamily/Ribonuclease H"/>
    <property type="match status" value="1"/>
</dbReference>
<dbReference type="InterPro" id="IPR036397">
    <property type="entry name" value="RNaseH_sf"/>
</dbReference>
<gene>
    <name evidence="2" type="ORF">GN244_ATG10073</name>
</gene>
<dbReference type="Pfam" id="PF17921">
    <property type="entry name" value="Integrase_H2C2"/>
    <property type="match status" value="1"/>
</dbReference>
<protein>
    <submittedName>
        <fullName evidence="2">Integrase zinc binding domain</fullName>
    </submittedName>
</protein>
<dbReference type="GO" id="GO:0003676">
    <property type="term" value="F:nucleic acid binding"/>
    <property type="evidence" value="ECO:0007669"/>
    <property type="project" value="InterPro"/>
</dbReference>
<evidence type="ECO:0000259" key="1">
    <source>
        <dbReference type="PROSITE" id="PS50994"/>
    </source>
</evidence>
<dbReference type="InterPro" id="IPR001584">
    <property type="entry name" value="Integrase_cat-core"/>
</dbReference>
<dbReference type="AlphaFoldDB" id="A0A833SRV9"/>
<dbReference type="PANTHER" id="PTHR37984:SF5">
    <property type="entry name" value="PROTEIN NYNRIN-LIKE"/>
    <property type="match status" value="1"/>
</dbReference>
<dbReference type="InterPro" id="IPR050951">
    <property type="entry name" value="Retrovirus_Pol_polyprotein"/>
</dbReference>
<comment type="caution">
    <text evidence="2">The sequence shown here is derived from an EMBL/GenBank/DDBJ whole genome shotgun (WGS) entry which is preliminary data.</text>
</comment>
<dbReference type="PROSITE" id="PS50994">
    <property type="entry name" value="INTEGRASE"/>
    <property type="match status" value="1"/>
</dbReference>